<dbReference type="STRING" id="74969.FAD_0445"/>
<proteinExistence type="predicted"/>
<name>A0A1V0N2I3_9ARCH</name>
<protein>
    <submittedName>
        <fullName evidence="1">Uncharacterized protein</fullName>
    </submittedName>
</protein>
<dbReference type="EMBL" id="CP015363">
    <property type="protein sequence ID" value="ARD84360.1"/>
    <property type="molecule type" value="Genomic_DNA"/>
</dbReference>
<dbReference type="KEGG" id="fai:FAD_0445"/>
<organism evidence="1 2">
    <name type="scientific">Ferroplasma acidiphilum</name>
    <dbReference type="NCBI Taxonomy" id="74969"/>
    <lineage>
        <taxon>Archaea</taxon>
        <taxon>Methanobacteriati</taxon>
        <taxon>Thermoplasmatota</taxon>
        <taxon>Thermoplasmata</taxon>
        <taxon>Thermoplasmatales</taxon>
        <taxon>Ferroplasmaceae</taxon>
        <taxon>Ferroplasma</taxon>
    </lineage>
</organism>
<evidence type="ECO:0000313" key="1">
    <source>
        <dbReference type="EMBL" id="ARD84360.1"/>
    </source>
</evidence>
<gene>
    <name evidence="1" type="ORF">FAD_0445</name>
</gene>
<sequence>MYPDSTGNYIIQLLYVLDLPKHRLMGVYLNKKGKYGIKFPAAFMEILYLLSLKIIHMDER</sequence>
<keyword evidence="2" id="KW-1185">Reference proteome</keyword>
<dbReference type="AlphaFoldDB" id="A0A1V0N2I3"/>
<evidence type="ECO:0000313" key="2">
    <source>
        <dbReference type="Proteomes" id="UP000192050"/>
    </source>
</evidence>
<accession>A0A1V0N2I3</accession>
<reference evidence="1 2" key="1">
    <citation type="submission" date="2011-10" db="EMBL/GenBank/DDBJ databases">
        <title>Metabolic and evolutionary patterns in the extreme acidophile Ferroplasma acidiphilum.</title>
        <authorList>
            <person name="Golyshina O.V."/>
            <person name="Kozyavkin S.A."/>
            <person name="Tatusov R.L."/>
            <person name="Slesarev A.I."/>
            <person name="Golyshin P.N."/>
        </authorList>
    </citation>
    <scope>NUCLEOTIDE SEQUENCE [LARGE SCALE GENOMIC DNA]</scope>
    <source>
        <strain evidence="2">Y</strain>
    </source>
</reference>
<dbReference type="Proteomes" id="UP000192050">
    <property type="component" value="Chromosome"/>
</dbReference>